<evidence type="ECO:0000256" key="7">
    <source>
        <dbReference type="SAM" id="Phobius"/>
    </source>
</evidence>
<feature type="transmembrane region" description="Helical" evidence="7">
    <location>
        <begin position="307"/>
        <end position="326"/>
    </location>
</feature>
<evidence type="ECO:0000256" key="3">
    <source>
        <dbReference type="ARBA" id="ARBA00022692"/>
    </source>
</evidence>
<dbReference type="PANTHER" id="PTHR19432">
    <property type="entry name" value="SUGAR TRANSPORTER"/>
    <property type="match status" value="1"/>
</dbReference>
<feature type="transmembrane region" description="Helical" evidence="7">
    <location>
        <begin position="513"/>
        <end position="536"/>
    </location>
</feature>
<feature type="region of interest" description="Disordered" evidence="6">
    <location>
        <begin position="598"/>
        <end position="626"/>
    </location>
</feature>
<keyword evidence="2" id="KW-0813">Transport</keyword>
<dbReference type="GO" id="GO:0005886">
    <property type="term" value="C:plasma membrane"/>
    <property type="evidence" value="ECO:0007669"/>
    <property type="project" value="TreeGrafter"/>
</dbReference>
<dbReference type="PANTHER" id="PTHR19432:SF35">
    <property type="entry name" value="SOLUTE CARRIER FAMILY 45 MEMBER 3 ISOFORM X1"/>
    <property type="match status" value="1"/>
</dbReference>
<evidence type="ECO:0000256" key="2">
    <source>
        <dbReference type="ARBA" id="ARBA00022448"/>
    </source>
</evidence>
<dbReference type="EMBL" id="LN483345">
    <property type="protein sequence ID" value="CDZ98468.1"/>
    <property type="molecule type" value="Genomic_DNA"/>
</dbReference>
<dbReference type="Gene3D" id="1.20.1250.20">
    <property type="entry name" value="MFS general substrate transporter like domains"/>
    <property type="match status" value="1"/>
</dbReference>
<feature type="compositionally biased region" description="Basic and acidic residues" evidence="6">
    <location>
        <begin position="52"/>
        <end position="63"/>
    </location>
</feature>
<dbReference type="AlphaFoldDB" id="A0A0F7SLC2"/>
<feature type="transmembrane region" description="Helical" evidence="7">
    <location>
        <begin position="409"/>
        <end position="430"/>
    </location>
</feature>
<feature type="transmembrane region" description="Helical" evidence="7">
    <location>
        <begin position="231"/>
        <end position="250"/>
    </location>
</feature>
<feature type="compositionally biased region" description="Polar residues" evidence="6">
    <location>
        <begin position="72"/>
        <end position="82"/>
    </location>
</feature>
<evidence type="ECO:0000256" key="5">
    <source>
        <dbReference type="ARBA" id="ARBA00023136"/>
    </source>
</evidence>
<feature type="compositionally biased region" description="Polar residues" evidence="6">
    <location>
        <begin position="30"/>
        <end position="48"/>
    </location>
</feature>
<keyword evidence="3 7" id="KW-0812">Transmembrane</keyword>
<feature type="transmembrane region" description="Helical" evidence="7">
    <location>
        <begin position="183"/>
        <end position="202"/>
    </location>
</feature>
<feature type="transmembrane region" description="Helical" evidence="7">
    <location>
        <begin position="366"/>
        <end position="389"/>
    </location>
</feature>
<evidence type="ECO:0000256" key="1">
    <source>
        <dbReference type="ARBA" id="ARBA00004141"/>
    </source>
</evidence>
<evidence type="ECO:0000256" key="6">
    <source>
        <dbReference type="SAM" id="MobiDB-lite"/>
    </source>
</evidence>
<name>A0A0F7SLC2_PHARH</name>
<comment type="subcellular location">
    <subcellularLocation>
        <location evidence="1">Membrane</location>
        <topology evidence="1">Multi-pass membrane protein</topology>
    </subcellularLocation>
</comment>
<dbReference type="GO" id="GO:0008506">
    <property type="term" value="F:sucrose:proton symporter activity"/>
    <property type="evidence" value="ECO:0007669"/>
    <property type="project" value="TreeGrafter"/>
</dbReference>
<feature type="transmembrane region" description="Helical" evidence="7">
    <location>
        <begin position="283"/>
        <end position="301"/>
    </location>
</feature>
<sequence length="736" mass="80794">MSDPSVDPSSKKKLSIIAPGEIPSAGPSPSEGNLVSSPHTYTSLSSLRKAQKGKEPDKGDRKNGWHLWSQEGGHNQAASSRRGSYGQGQDVERGPGGNRSSESKKVPHKLTLLNMITMTLGMGGAQIAWCLEMGFGNQELLALGLTEELTSLVWLAGPISGLITQPLIGAISDASYSKYRRRYWVVLATIVMIIATLALAYARPLGALAADIVGAGEGDWDPKWIKVSKNWSIGIAIAAFYLLDFAVNAVQASLRNLVLDVTPAEQLSSANAWIGRMTHMGNILGFTLGFLDLSTFPLLAWLGGGNFRKFCVIIILILGLTVWVTCATTHETAREKEFGVRPGGVRDIAYNIYDSIIHLPRPIRRVCYVQVFAFMSWFPFLFYGTTWVAEVMANSQRHKTRDEQARAGSLAMLFYSIVAVIAGTVLPYLADRDRRLLAPDLLEDGDEDETPEEKEFRKIKEMVKGWKEEAKRDKKPVKLPILPFMLRNIWTAALILFAVMMLATFLVTEVWGATVIIALIGACWAVAAWVPFSLLMEYLKEMEEVKDKPVVTARTQEEPVVPRYLRTHGRSATTAGLVQAPQRASSTFLIPNRPNERSSLLKRSKSMIDTTEHDDEDGENRMESEAKGPVATGSILGVHNLSVVFPQFVVALVSSLIFRVVAAAQHPAPSPPGGSDQNMPEDGENPNGVVWVLRFGGLCALVAAAISRKVPPTKTEKAMRRRLIEMKAVEEEGDNE</sequence>
<feature type="transmembrane region" description="Helical" evidence="7">
    <location>
        <begin position="484"/>
        <end position="507"/>
    </location>
</feature>
<organism evidence="8">
    <name type="scientific">Phaffia rhodozyma</name>
    <name type="common">Yeast</name>
    <name type="synonym">Xanthophyllomyces dendrorhous</name>
    <dbReference type="NCBI Taxonomy" id="264483"/>
    <lineage>
        <taxon>Eukaryota</taxon>
        <taxon>Fungi</taxon>
        <taxon>Dikarya</taxon>
        <taxon>Basidiomycota</taxon>
        <taxon>Agaricomycotina</taxon>
        <taxon>Tremellomycetes</taxon>
        <taxon>Cystofilobasidiales</taxon>
        <taxon>Mrakiaceae</taxon>
        <taxon>Phaffia</taxon>
    </lineage>
</organism>
<accession>A0A0F7SLC2</accession>
<feature type="transmembrane region" description="Helical" evidence="7">
    <location>
        <begin position="110"/>
        <end position="129"/>
    </location>
</feature>
<feature type="region of interest" description="Disordered" evidence="6">
    <location>
        <begin position="666"/>
        <end position="685"/>
    </location>
</feature>
<feature type="region of interest" description="Disordered" evidence="6">
    <location>
        <begin position="1"/>
        <end position="105"/>
    </location>
</feature>
<keyword evidence="4 7" id="KW-1133">Transmembrane helix</keyword>
<protein>
    <submittedName>
        <fullName evidence="8">Sucrose transporter and related proteins</fullName>
    </submittedName>
</protein>
<reference evidence="8" key="1">
    <citation type="submission" date="2014-08" db="EMBL/GenBank/DDBJ databases">
        <authorList>
            <person name="Sharma Rahul"/>
            <person name="Thines Marco"/>
        </authorList>
    </citation>
    <scope>NUCLEOTIDE SEQUENCE</scope>
</reference>
<evidence type="ECO:0000313" key="8">
    <source>
        <dbReference type="EMBL" id="CDZ98468.1"/>
    </source>
</evidence>
<evidence type="ECO:0000256" key="4">
    <source>
        <dbReference type="ARBA" id="ARBA00022989"/>
    </source>
</evidence>
<keyword evidence="5 7" id="KW-0472">Membrane</keyword>
<dbReference type="InterPro" id="IPR036259">
    <property type="entry name" value="MFS_trans_sf"/>
</dbReference>
<feature type="transmembrane region" description="Helical" evidence="7">
    <location>
        <begin position="149"/>
        <end position="171"/>
    </location>
</feature>
<feature type="transmembrane region" description="Helical" evidence="7">
    <location>
        <begin position="688"/>
        <end position="707"/>
    </location>
</feature>
<dbReference type="SUPFAM" id="SSF103473">
    <property type="entry name" value="MFS general substrate transporter"/>
    <property type="match status" value="1"/>
</dbReference>
<feature type="transmembrane region" description="Helical" evidence="7">
    <location>
        <begin position="648"/>
        <end position="668"/>
    </location>
</feature>
<dbReference type="InterPro" id="IPR011701">
    <property type="entry name" value="MFS"/>
</dbReference>
<dbReference type="Pfam" id="PF07690">
    <property type="entry name" value="MFS_1"/>
    <property type="match status" value="1"/>
</dbReference>
<proteinExistence type="predicted"/>